<feature type="transmembrane region" description="Helical" evidence="1">
    <location>
        <begin position="79"/>
        <end position="101"/>
    </location>
</feature>
<feature type="transmembrane region" description="Helical" evidence="1">
    <location>
        <begin position="45"/>
        <end position="67"/>
    </location>
</feature>
<feature type="transmembrane region" description="Helical" evidence="1">
    <location>
        <begin position="12"/>
        <end position="33"/>
    </location>
</feature>
<keyword evidence="1" id="KW-1133">Transmembrane helix</keyword>
<proteinExistence type="predicted"/>
<keyword evidence="1" id="KW-0472">Membrane</keyword>
<organism evidence="2">
    <name type="scientific">bioreactor metagenome</name>
    <dbReference type="NCBI Taxonomy" id="1076179"/>
    <lineage>
        <taxon>unclassified sequences</taxon>
        <taxon>metagenomes</taxon>
        <taxon>ecological metagenomes</taxon>
    </lineage>
</organism>
<sequence length="138" mass="16227">MTNDKLIKLNRIFLGIIVSLTILLILLFIFLFFNIIGSEIVLPFISVYIVSFLLFWAYVFIVTLIHLKNLNKKDRKIRIVKFLKGFLAYFLFMGLISLFFRPNNIDFLNIFCLSFAGSFGSNILDLLFFRNTSKSNWY</sequence>
<comment type="caution">
    <text evidence="2">The sequence shown here is derived from an EMBL/GenBank/DDBJ whole genome shotgun (WGS) entry which is preliminary data.</text>
</comment>
<dbReference type="AlphaFoldDB" id="A0A645DD45"/>
<reference evidence="2" key="1">
    <citation type="submission" date="2019-08" db="EMBL/GenBank/DDBJ databases">
        <authorList>
            <person name="Kucharzyk K."/>
            <person name="Murdoch R.W."/>
            <person name="Higgins S."/>
            <person name="Loffler F."/>
        </authorList>
    </citation>
    <scope>NUCLEOTIDE SEQUENCE</scope>
</reference>
<dbReference type="EMBL" id="VSSQ01035111">
    <property type="protein sequence ID" value="MPM87251.1"/>
    <property type="molecule type" value="Genomic_DNA"/>
</dbReference>
<protein>
    <submittedName>
        <fullName evidence="2">Uncharacterized protein</fullName>
    </submittedName>
</protein>
<gene>
    <name evidence="2" type="ORF">SDC9_134346</name>
</gene>
<evidence type="ECO:0000313" key="2">
    <source>
        <dbReference type="EMBL" id="MPM87251.1"/>
    </source>
</evidence>
<name>A0A645DD45_9ZZZZ</name>
<keyword evidence="1" id="KW-0812">Transmembrane</keyword>
<feature type="transmembrane region" description="Helical" evidence="1">
    <location>
        <begin position="107"/>
        <end position="129"/>
    </location>
</feature>
<evidence type="ECO:0000256" key="1">
    <source>
        <dbReference type="SAM" id="Phobius"/>
    </source>
</evidence>
<accession>A0A645DD45</accession>